<dbReference type="GO" id="GO:0003677">
    <property type="term" value="F:DNA binding"/>
    <property type="evidence" value="ECO:0007669"/>
    <property type="project" value="UniProtKB-KW"/>
</dbReference>
<dbReference type="GO" id="GO:0000786">
    <property type="term" value="C:nucleosome"/>
    <property type="evidence" value="ECO:0007669"/>
    <property type="project" value="InterPro"/>
</dbReference>
<keyword evidence="2" id="KW-0238">DNA-binding</keyword>
<dbReference type="Gene3D" id="2.60.120.620">
    <property type="entry name" value="q2cbj1_9rhob like domain"/>
    <property type="match status" value="1"/>
</dbReference>
<feature type="domain" description="Fe2OG dioxygenase" evidence="4">
    <location>
        <begin position="191"/>
        <end position="293"/>
    </location>
</feature>
<dbReference type="InterPro" id="IPR005123">
    <property type="entry name" value="Oxoglu/Fe-dep_dioxygenase_dom"/>
</dbReference>
<evidence type="ECO:0000259" key="4">
    <source>
        <dbReference type="PROSITE" id="PS51471"/>
    </source>
</evidence>
<organism evidence="5 6">
    <name type="scientific">Phytophthora nicotianae P1976</name>
    <dbReference type="NCBI Taxonomy" id="1317066"/>
    <lineage>
        <taxon>Eukaryota</taxon>
        <taxon>Sar</taxon>
        <taxon>Stramenopiles</taxon>
        <taxon>Oomycota</taxon>
        <taxon>Peronosporomycetes</taxon>
        <taxon>Peronosporales</taxon>
        <taxon>Peronosporaceae</taxon>
        <taxon>Phytophthora</taxon>
    </lineage>
</organism>
<protein>
    <recommendedName>
        <fullName evidence="4">Fe2OG dioxygenase domain-containing protein</fullName>
    </recommendedName>
</protein>
<dbReference type="Pfam" id="PF13640">
    <property type="entry name" value="2OG-FeII_Oxy_3"/>
    <property type="match status" value="1"/>
</dbReference>
<evidence type="ECO:0000256" key="3">
    <source>
        <dbReference type="ARBA" id="ARBA00023242"/>
    </source>
</evidence>
<dbReference type="InterPro" id="IPR000164">
    <property type="entry name" value="Histone_H3/CENP-A"/>
</dbReference>
<dbReference type="PROSITE" id="PS51471">
    <property type="entry name" value="FE2OG_OXY"/>
    <property type="match status" value="1"/>
</dbReference>
<comment type="subcellular location">
    <subcellularLocation>
        <location evidence="1">Nucleus</location>
    </subcellularLocation>
</comment>
<dbReference type="PRINTS" id="PR00622">
    <property type="entry name" value="HISTONEH3"/>
</dbReference>
<dbReference type="GO" id="GO:0005634">
    <property type="term" value="C:nucleus"/>
    <property type="evidence" value="ECO:0007669"/>
    <property type="project" value="UniProtKB-SubCell"/>
</dbReference>
<dbReference type="PANTHER" id="PTHR33099">
    <property type="entry name" value="FE2OG DIOXYGENASE DOMAIN-CONTAINING PROTEIN"/>
    <property type="match status" value="1"/>
</dbReference>
<evidence type="ECO:0000256" key="2">
    <source>
        <dbReference type="ARBA" id="ARBA00023125"/>
    </source>
</evidence>
<sequence>MARTKQTARKSTGGLIPRHQLTTIAALQAVRDSSGDDDVEFLYSSTTAQKKKHKVFGYDKWPFGGKGEPQDIPVPAGENCKRISQLLARADENAGEYSFGGQADTLPAVPGLFVREVGDISVPLCAEQAEKLISQCDKSPFGRKLDTMMDENVRKSWQLAPDQVEIKNPLWQTGMEKLSESIAGRLGYKGISMQCKLYKLLVYGEGGHFKKHQDTEKEDGMVATLVVQLPSLHEGGNLVVYRGGEVKYCHAFGKKEGTAEYLPHYAVHYADAEHALEKVTKGYRLVLVYSICLPSMMRHLMRKSDETLGEELGAVINSMDDDESFALLLAHEYTEKSIEEMGSGALKSVDRARFQTLQDSNSVAAPGKALQFFIARLNHDISYWDDGGSWVENSRDESIVWYSTTGEKLGESPGIELHLNLLNPGKETLKELWEPHGNSTFEGYLGNEGATKSTTYSRYAIVAWPAVHGVEKACQLINVNAAVEALQCQRPVNALTLRKFMENVSAKLAEEKQSYSWRRSNTVSVGFCRTLCELLVEAGDSSLVHLFFVNTMNKLNRSIKNEIAAPLTALIRNFDWSDIGQELLESLSNEGDRNDVGVVVKTDDSCMKITLCIVDGLEAGVARKALLQKAAEEASKLREDKLCSSEAMGLLCKWAILCQDKTIFYPVTAKFKQTDPKLLQPVIEAFSQHMSGMDASEERFNVLVSIAKRRCEWLNDQLQALGKPFSWEMPDAYFPDNAKVQAFLRGPNESMNTIGVRHFNGVSHARNYAKKWMREKQINASFTLEPDGRGQGAYVVVKKTRAWFSEHQKKLLEYKTEFNLLSTRFGAASGGMPRKRTRHE</sequence>
<keyword evidence="3" id="KW-0539">Nucleus</keyword>
<evidence type="ECO:0000313" key="5">
    <source>
        <dbReference type="EMBL" id="ETO64562.1"/>
    </source>
</evidence>
<gene>
    <name evidence="5" type="ORF">F444_17936</name>
</gene>
<evidence type="ECO:0000256" key="1">
    <source>
        <dbReference type="ARBA" id="ARBA00004123"/>
    </source>
</evidence>
<dbReference type="AlphaFoldDB" id="A0A080ZD51"/>
<reference evidence="5 6" key="1">
    <citation type="submission" date="2013-11" db="EMBL/GenBank/DDBJ databases">
        <title>The Genome Sequence of Phytophthora parasitica P1976.</title>
        <authorList>
            <consortium name="The Broad Institute Genomics Platform"/>
            <person name="Russ C."/>
            <person name="Tyler B."/>
            <person name="Panabieres F."/>
            <person name="Shan W."/>
            <person name="Tripathy S."/>
            <person name="Grunwald N."/>
            <person name="Machado M."/>
            <person name="Johnson C.S."/>
            <person name="Walker B."/>
            <person name="Young S."/>
            <person name="Zeng Q."/>
            <person name="Gargeya S."/>
            <person name="Fitzgerald M."/>
            <person name="Haas B."/>
            <person name="Abouelleil A."/>
            <person name="Allen A.W."/>
            <person name="Alvarado L."/>
            <person name="Arachchi H.M."/>
            <person name="Berlin A.M."/>
            <person name="Chapman S.B."/>
            <person name="Gainer-Dewar J."/>
            <person name="Goldberg J."/>
            <person name="Griggs A."/>
            <person name="Gujja S."/>
            <person name="Hansen M."/>
            <person name="Howarth C."/>
            <person name="Imamovic A."/>
            <person name="Ireland A."/>
            <person name="Larimer J."/>
            <person name="McCowan C."/>
            <person name="Murphy C."/>
            <person name="Pearson M."/>
            <person name="Poon T.W."/>
            <person name="Priest M."/>
            <person name="Roberts A."/>
            <person name="Saif S."/>
            <person name="Shea T."/>
            <person name="Sisk P."/>
            <person name="Sykes S."/>
            <person name="Wortman J."/>
            <person name="Nusbaum C."/>
            <person name="Birren B."/>
        </authorList>
    </citation>
    <scope>NUCLEOTIDE SEQUENCE [LARGE SCALE GENOMIC DNA]</scope>
    <source>
        <strain evidence="5 6">P1976</strain>
    </source>
</reference>
<dbReference type="GO" id="GO:0030527">
    <property type="term" value="F:structural constituent of chromatin"/>
    <property type="evidence" value="ECO:0007669"/>
    <property type="project" value="InterPro"/>
</dbReference>
<dbReference type="EMBL" id="ANJA01003260">
    <property type="protein sequence ID" value="ETO64562.1"/>
    <property type="molecule type" value="Genomic_DNA"/>
</dbReference>
<comment type="caution">
    <text evidence="5">The sequence shown here is derived from an EMBL/GenBank/DDBJ whole genome shotgun (WGS) entry which is preliminary data.</text>
</comment>
<dbReference type="Proteomes" id="UP000028582">
    <property type="component" value="Unassembled WGS sequence"/>
</dbReference>
<proteinExistence type="predicted"/>
<name>A0A080ZD51_PHYNI</name>
<evidence type="ECO:0000313" key="6">
    <source>
        <dbReference type="Proteomes" id="UP000028582"/>
    </source>
</evidence>
<dbReference type="OrthoDB" id="90465at2759"/>
<accession>A0A080ZD51</accession>
<dbReference type="PANTHER" id="PTHR33099:SF7">
    <property type="entry name" value="MYND-TYPE DOMAIN-CONTAINING PROTEIN"/>
    <property type="match status" value="1"/>
</dbReference>
<dbReference type="InterPro" id="IPR044862">
    <property type="entry name" value="Pro_4_hyd_alph_FE2OG_OXY"/>
</dbReference>